<comment type="subcellular location">
    <subcellularLocation>
        <location evidence="7 8">Cytoplasm</location>
    </subcellularLocation>
</comment>
<feature type="modified residue" description="N6-carboxylysine" evidence="7">
    <location>
        <position position="208"/>
    </location>
</feature>
<evidence type="ECO:0000256" key="7">
    <source>
        <dbReference type="HAMAP-Rule" id="MF_00208"/>
    </source>
</evidence>
<keyword evidence="5 7" id="KW-0131">Cell cycle</keyword>
<feature type="short sequence motif" description="Meso-diaminopimelate recognition motif" evidence="7">
    <location>
        <begin position="400"/>
        <end position="403"/>
    </location>
</feature>
<comment type="pathway">
    <text evidence="7 8">Cell wall biogenesis; peptidoglycan biosynthesis.</text>
</comment>
<keyword evidence="7" id="KW-0547">Nucleotide-binding</keyword>
<dbReference type="Pfam" id="PF01225">
    <property type="entry name" value="Mur_ligase"/>
    <property type="match status" value="1"/>
</dbReference>
<keyword evidence="13" id="KW-1185">Reference proteome</keyword>
<feature type="binding site" evidence="7">
    <location>
        <position position="176"/>
    </location>
    <ligand>
        <name>UDP-N-acetyl-alpha-D-muramoyl-L-alanyl-D-glutamate</name>
        <dbReference type="ChEBI" id="CHEBI:83900"/>
    </ligand>
</feature>
<keyword evidence="7" id="KW-0963">Cytoplasm</keyword>
<accession>A0ABW2ILQ0</accession>
<evidence type="ECO:0000256" key="1">
    <source>
        <dbReference type="ARBA" id="ARBA00005898"/>
    </source>
</evidence>
<dbReference type="Pfam" id="PF08245">
    <property type="entry name" value="Mur_ligase_M"/>
    <property type="match status" value="1"/>
</dbReference>
<dbReference type="InterPro" id="IPR035911">
    <property type="entry name" value="MurE/MurF_N"/>
</dbReference>
<dbReference type="SUPFAM" id="SSF63418">
    <property type="entry name" value="MurE/MurF N-terminal domain"/>
    <property type="match status" value="1"/>
</dbReference>
<evidence type="ECO:0000256" key="2">
    <source>
        <dbReference type="ARBA" id="ARBA00022618"/>
    </source>
</evidence>
<dbReference type="InterPro" id="IPR004101">
    <property type="entry name" value="Mur_ligase_C"/>
</dbReference>
<dbReference type="GO" id="GO:0008765">
    <property type="term" value="F:UDP-N-acetylmuramoylalanyl-D-glutamate-2,6-diaminopimelate ligase activity"/>
    <property type="evidence" value="ECO:0007669"/>
    <property type="project" value="UniProtKB-EC"/>
</dbReference>
<dbReference type="Gene3D" id="3.40.1190.10">
    <property type="entry name" value="Mur-like, catalytic domain"/>
    <property type="match status" value="1"/>
</dbReference>
<evidence type="ECO:0000256" key="4">
    <source>
        <dbReference type="ARBA" id="ARBA00022984"/>
    </source>
</evidence>
<evidence type="ECO:0000256" key="6">
    <source>
        <dbReference type="ARBA" id="ARBA00023316"/>
    </source>
</evidence>
<feature type="domain" description="Mur ligase N-terminal catalytic" evidence="9">
    <location>
        <begin position="15"/>
        <end position="71"/>
    </location>
</feature>
<protein>
    <recommendedName>
        <fullName evidence="7">UDP-N-acetylmuramoyl-L-alanyl-D-glutamate--2,6-diaminopimelate ligase</fullName>
        <ecNumber evidence="7">6.3.2.13</ecNumber>
    </recommendedName>
    <alternativeName>
        <fullName evidence="7">Meso-A2pm-adding enzyme</fullName>
    </alternativeName>
    <alternativeName>
        <fullName evidence="7">Meso-diaminopimelate-adding enzyme</fullName>
    </alternativeName>
    <alternativeName>
        <fullName evidence="7">UDP-MurNAc-L-Ala-D-Glu:meso-diaminopimelate ligase</fullName>
    </alternativeName>
    <alternativeName>
        <fullName evidence="7">UDP-MurNAc-tripeptide synthetase</fullName>
    </alternativeName>
    <alternativeName>
        <fullName evidence="7">UDP-N-acetylmuramyl-tripeptide synthetase</fullName>
    </alternativeName>
</protein>
<dbReference type="Proteomes" id="UP001596492">
    <property type="component" value="Unassembled WGS sequence"/>
</dbReference>
<keyword evidence="3 7" id="KW-0133">Cell shape</keyword>
<feature type="binding site" evidence="7">
    <location>
        <begin position="400"/>
        <end position="403"/>
    </location>
    <ligand>
        <name>meso-2,6-diaminopimelate</name>
        <dbReference type="ChEBI" id="CHEBI:57791"/>
    </ligand>
</feature>
<keyword evidence="6 7" id="KW-0961">Cell wall biogenesis/degradation</keyword>
<comment type="PTM">
    <text evidence="7">Carboxylation is probably crucial for Mg(2+) binding and, consequently, for the gamma-phosphate positioning of ATP.</text>
</comment>
<dbReference type="HAMAP" id="MF_00208">
    <property type="entry name" value="MurE"/>
    <property type="match status" value="1"/>
</dbReference>
<evidence type="ECO:0000256" key="5">
    <source>
        <dbReference type="ARBA" id="ARBA00023306"/>
    </source>
</evidence>
<dbReference type="NCBIfam" id="NF001126">
    <property type="entry name" value="PRK00139.1-4"/>
    <property type="match status" value="1"/>
</dbReference>
<dbReference type="SUPFAM" id="SSF53244">
    <property type="entry name" value="MurD-like peptide ligases, peptide-binding domain"/>
    <property type="match status" value="1"/>
</dbReference>
<feature type="binding site" evidence="7">
    <location>
        <position position="452"/>
    </location>
    <ligand>
        <name>meso-2,6-diaminopimelate</name>
        <dbReference type="ChEBI" id="CHEBI:57791"/>
    </ligand>
</feature>
<comment type="caution">
    <text evidence="12">The sequence shown here is derived from an EMBL/GenBank/DDBJ whole genome shotgun (WGS) entry which is preliminary data.</text>
</comment>
<dbReference type="NCBIfam" id="NF001124">
    <property type="entry name" value="PRK00139.1-2"/>
    <property type="match status" value="1"/>
</dbReference>
<dbReference type="PANTHER" id="PTHR23135">
    <property type="entry name" value="MUR LIGASE FAMILY MEMBER"/>
    <property type="match status" value="1"/>
</dbReference>
<dbReference type="Pfam" id="PF02875">
    <property type="entry name" value="Mur_ligase_C"/>
    <property type="match status" value="1"/>
</dbReference>
<dbReference type="Gene3D" id="3.40.1390.10">
    <property type="entry name" value="MurE/MurF, N-terminal domain"/>
    <property type="match status" value="1"/>
</dbReference>
<keyword evidence="2 7" id="KW-0132">Cell division</keyword>
<feature type="binding site" evidence="7">
    <location>
        <position position="168"/>
    </location>
    <ligand>
        <name>UDP-N-acetyl-alpha-D-muramoyl-L-alanyl-D-glutamate</name>
        <dbReference type="ChEBI" id="CHEBI:83900"/>
    </ligand>
</feature>
<keyword evidence="7" id="KW-0067">ATP-binding</keyword>
<comment type="function">
    <text evidence="7">Catalyzes the addition of meso-diaminopimelic acid to the nucleotide precursor UDP-N-acetylmuramoyl-L-alanyl-D-glutamate (UMAG) in the biosynthesis of bacterial cell-wall peptidoglycan.</text>
</comment>
<dbReference type="EC" id="6.3.2.13" evidence="7"/>
<evidence type="ECO:0000313" key="13">
    <source>
        <dbReference type="Proteomes" id="UP001596492"/>
    </source>
</evidence>
<feature type="binding site" evidence="7">
    <location>
        <begin position="141"/>
        <end position="142"/>
    </location>
    <ligand>
        <name>UDP-N-acetyl-alpha-D-muramoyl-L-alanyl-D-glutamate</name>
        <dbReference type="ChEBI" id="CHEBI:83900"/>
    </ligand>
</feature>
<comment type="similarity">
    <text evidence="1 7">Belongs to the MurCDEF family. MurE subfamily.</text>
</comment>
<feature type="binding site" evidence="7">
    <location>
        <begin position="99"/>
        <end position="105"/>
    </location>
    <ligand>
        <name>ATP</name>
        <dbReference type="ChEBI" id="CHEBI:30616"/>
    </ligand>
</feature>
<dbReference type="NCBIfam" id="TIGR01085">
    <property type="entry name" value="murE"/>
    <property type="match status" value="1"/>
</dbReference>
<dbReference type="SUPFAM" id="SSF53623">
    <property type="entry name" value="MurD-like peptide ligases, catalytic domain"/>
    <property type="match status" value="1"/>
</dbReference>
<evidence type="ECO:0000259" key="9">
    <source>
        <dbReference type="Pfam" id="PF01225"/>
    </source>
</evidence>
<comment type="cofactor">
    <cofactor evidence="7">
        <name>Mg(2+)</name>
        <dbReference type="ChEBI" id="CHEBI:18420"/>
    </cofactor>
</comment>
<reference evidence="13" key="1">
    <citation type="journal article" date="2019" name="Int. J. Syst. Evol. Microbiol.">
        <title>The Global Catalogue of Microorganisms (GCM) 10K type strain sequencing project: providing services to taxonomists for standard genome sequencing and annotation.</title>
        <authorList>
            <consortium name="The Broad Institute Genomics Platform"/>
            <consortium name="The Broad Institute Genome Sequencing Center for Infectious Disease"/>
            <person name="Wu L."/>
            <person name="Ma J."/>
        </authorList>
    </citation>
    <scope>NUCLEOTIDE SEQUENCE [LARGE SCALE GENOMIC DNA]</scope>
    <source>
        <strain evidence="13">CCUG 51308</strain>
    </source>
</reference>
<evidence type="ECO:0000259" key="10">
    <source>
        <dbReference type="Pfam" id="PF02875"/>
    </source>
</evidence>
<feature type="binding site" evidence="7">
    <location>
        <position position="376"/>
    </location>
    <ligand>
        <name>meso-2,6-diaminopimelate</name>
        <dbReference type="ChEBI" id="CHEBI:57791"/>
    </ligand>
</feature>
<keyword evidence="7" id="KW-0460">Magnesium</keyword>
<dbReference type="InterPro" id="IPR036565">
    <property type="entry name" value="Mur-like_cat_sf"/>
</dbReference>
<dbReference type="InterPro" id="IPR000713">
    <property type="entry name" value="Mur_ligase_N"/>
</dbReference>
<feature type="domain" description="Mur ligase central" evidence="11">
    <location>
        <begin position="97"/>
        <end position="304"/>
    </location>
</feature>
<feature type="binding site" evidence="7">
    <location>
        <position position="22"/>
    </location>
    <ligand>
        <name>UDP-N-acetyl-alpha-D-muramoyl-L-alanyl-D-glutamate</name>
        <dbReference type="ChEBI" id="CHEBI:83900"/>
    </ligand>
</feature>
<gene>
    <name evidence="7" type="primary">murE</name>
    <name evidence="12" type="ORF">ACFQS8_09930</name>
</gene>
<comment type="catalytic activity">
    <reaction evidence="7">
        <text>UDP-N-acetyl-alpha-D-muramoyl-L-alanyl-D-glutamate + meso-2,6-diaminopimelate + ATP = UDP-N-acetyl-alpha-D-muramoyl-L-alanyl-gamma-D-glutamyl-meso-2,6-diaminopimelate + ADP + phosphate + H(+)</text>
        <dbReference type="Rhea" id="RHEA:23676"/>
        <dbReference type="ChEBI" id="CHEBI:15378"/>
        <dbReference type="ChEBI" id="CHEBI:30616"/>
        <dbReference type="ChEBI" id="CHEBI:43474"/>
        <dbReference type="ChEBI" id="CHEBI:57791"/>
        <dbReference type="ChEBI" id="CHEBI:83900"/>
        <dbReference type="ChEBI" id="CHEBI:83905"/>
        <dbReference type="ChEBI" id="CHEBI:456216"/>
        <dbReference type="EC" id="6.3.2.13"/>
    </reaction>
</comment>
<feature type="domain" description="Mur ligase C-terminal" evidence="10">
    <location>
        <begin position="326"/>
        <end position="450"/>
    </location>
</feature>
<evidence type="ECO:0000256" key="3">
    <source>
        <dbReference type="ARBA" id="ARBA00022960"/>
    </source>
</evidence>
<dbReference type="InterPro" id="IPR036615">
    <property type="entry name" value="Mur_ligase_C_dom_sf"/>
</dbReference>
<dbReference type="PANTHER" id="PTHR23135:SF4">
    <property type="entry name" value="UDP-N-ACETYLMURAMOYL-L-ALANYL-D-GLUTAMATE--2,6-DIAMINOPIMELATE LIGASE MURE HOMOLOG, CHLOROPLASTIC"/>
    <property type="match status" value="1"/>
</dbReference>
<keyword evidence="7 12" id="KW-0436">Ligase</keyword>
<name>A0ABW2ILQ0_9PROT</name>
<sequence>MKLNQVFNGAPDWEFTGITCDSRKVAQGFVFAALKGTVSDGRDFIQAAIDKGAIAILTDERDGQWEVPVIKVAEPRLEFAKAAAAFYGKQPETMVAVTGTNGKSSTVDFLRQIWTELGFEAASLGTLGAVAPSGAVELGHTTPDPVAIQSTLAILANEGVTHCAMEASSHGLAQYRMHGVKLAAGAFLNLSQDHLDYHKDLGDYFDAKMKLFSELLPEGSPAIINADSDMKDKVLEVAKKAKLVPFTVGWRGDHLWIDEITPRNTGQNLRLQWETAEGDKETIVKLPLIGEFQALNALAAAGLAMSIGADPEAVFAAMEKLKGVKGRLELVAETASGAGIYVDFAHTPDGLDTLLRAARPHAVGRVICVFGCGGDRDAGKRPIMGEIASKFADEVIVTDDNPRSEDPAAIRAAIMAGAPEATEVAGRAEAIKEGIRRLKKGDVLMIAGKGHETGQTIKGVTLPFSDHEAALSALAELKVEYK</sequence>
<evidence type="ECO:0000313" key="12">
    <source>
        <dbReference type="EMBL" id="MFC7291934.1"/>
    </source>
</evidence>
<proteinExistence type="inferred from homology"/>
<evidence type="ECO:0000256" key="8">
    <source>
        <dbReference type="RuleBase" id="RU004135"/>
    </source>
</evidence>
<dbReference type="EMBL" id="JBHTBR010000005">
    <property type="protein sequence ID" value="MFC7291934.1"/>
    <property type="molecule type" value="Genomic_DNA"/>
</dbReference>
<evidence type="ECO:0000259" key="11">
    <source>
        <dbReference type="Pfam" id="PF08245"/>
    </source>
</evidence>
<feature type="binding site" evidence="7">
    <location>
        <position position="448"/>
    </location>
    <ligand>
        <name>meso-2,6-diaminopimelate</name>
        <dbReference type="ChEBI" id="CHEBI:57791"/>
    </ligand>
</feature>
<keyword evidence="4 7" id="KW-0573">Peptidoglycan synthesis</keyword>
<dbReference type="InterPro" id="IPR005761">
    <property type="entry name" value="UDP-N-AcMur-Glu-dNH2Pim_ligase"/>
</dbReference>
<comment type="caution">
    <text evidence="7">Lacks conserved residue(s) required for the propagation of feature annotation.</text>
</comment>
<organism evidence="12 13">
    <name type="scientific">Hirschia litorea</name>
    <dbReference type="NCBI Taxonomy" id="1199156"/>
    <lineage>
        <taxon>Bacteria</taxon>
        <taxon>Pseudomonadati</taxon>
        <taxon>Pseudomonadota</taxon>
        <taxon>Alphaproteobacteria</taxon>
        <taxon>Hyphomonadales</taxon>
        <taxon>Hyphomonadaceae</taxon>
        <taxon>Hirschia</taxon>
    </lineage>
</organism>
<feature type="binding site" evidence="7">
    <location>
        <position position="174"/>
    </location>
    <ligand>
        <name>UDP-N-acetyl-alpha-D-muramoyl-L-alanyl-D-glutamate</name>
        <dbReference type="ChEBI" id="CHEBI:83900"/>
    </ligand>
</feature>
<dbReference type="Gene3D" id="3.90.190.20">
    <property type="entry name" value="Mur ligase, C-terminal domain"/>
    <property type="match status" value="1"/>
</dbReference>
<dbReference type="RefSeq" id="WP_382167173.1">
    <property type="nucleotide sequence ID" value="NZ_JBHTBR010000005.1"/>
</dbReference>
<dbReference type="InterPro" id="IPR013221">
    <property type="entry name" value="Mur_ligase_cen"/>
</dbReference>